<gene>
    <name evidence="1" type="ORF">FBU59_003836</name>
</gene>
<organism evidence="1 2">
    <name type="scientific">Linderina macrospora</name>
    <dbReference type="NCBI Taxonomy" id="4868"/>
    <lineage>
        <taxon>Eukaryota</taxon>
        <taxon>Fungi</taxon>
        <taxon>Fungi incertae sedis</taxon>
        <taxon>Zoopagomycota</taxon>
        <taxon>Kickxellomycotina</taxon>
        <taxon>Kickxellomycetes</taxon>
        <taxon>Kickxellales</taxon>
        <taxon>Kickxellaceae</taxon>
        <taxon>Linderina</taxon>
    </lineage>
</organism>
<dbReference type="Proteomes" id="UP001150603">
    <property type="component" value="Unassembled WGS sequence"/>
</dbReference>
<accession>A0ACC1J743</accession>
<protein>
    <submittedName>
        <fullName evidence="1">Uncharacterized protein</fullName>
    </submittedName>
</protein>
<reference evidence="1" key="1">
    <citation type="submission" date="2022-07" db="EMBL/GenBank/DDBJ databases">
        <title>Phylogenomic reconstructions and comparative analyses of Kickxellomycotina fungi.</title>
        <authorList>
            <person name="Reynolds N.K."/>
            <person name="Stajich J.E."/>
            <person name="Barry K."/>
            <person name="Grigoriev I.V."/>
            <person name="Crous P."/>
            <person name="Smith M.E."/>
        </authorList>
    </citation>
    <scope>NUCLEOTIDE SEQUENCE</scope>
    <source>
        <strain evidence="1">NRRL 5244</strain>
    </source>
</reference>
<comment type="caution">
    <text evidence="1">The sequence shown here is derived from an EMBL/GenBank/DDBJ whole genome shotgun (WGS) entry which is preliminary data.</text>
</comment>
<dbReference type="EMBL" id="JANBPW010002570">
    <property type="protein sequence ID" value="KAJ1940359.1"/>
    <property type="molecule type" value="Genomic_DNA"/>
</dbReference>
<proteinExistence type="predicted"/>
<sequence>MSDFVKLLALSFLASAVSEAISYYVVYRTERFQALKQKLITNEAKLAEEQSITTGNSNKRQKRIENLEAGLKATRRDAQGLQIRNTLIVAVMQVVVIYQVNTMFGGRSVAKLPFEPISVFRSLTHRGLPDDSAPTDCSATFVFILGGLTWKALLDRMLQLGMPKGNQLPKWVTNPEEIVGMKSK</sequence>
<evidence type="ECO:0000313" key="2">
    <source>
        <dbReference type="Proteomes" id="UP001150603"/>
    </source>
</evidence>
<name>A0ACC1J743_9FUNG</name>
<keyword evidence="2" id="KW-1185">Reference proteome</keyword>
<evidence type="ECO:0000313" key="1">
    <source>
        <dbReference type="EMBL" id="KAJ1940359.1"/>
    </source>
</evidence>